<dbReference type="Pfam" id="PF20260">
    <property type="entry name" value="PUA_4"/>
    <property type="match status" value="1"/>
</dbReference>
<dbReference type="EMBL" id="CP079105">
    <property type="protein sequence ID" value="QXQ14951.1"/>
    <property type="molecule type" value="Genomic_DNA"/>
</dbReference>
<evidence type="ECO:0000256" key="5">
    <source>
        <dbReference type="ARBA" id="ARBA00022490"/>
    </source>
</evidence>
<evidence type="ECO:0000256" key="9">
    <source>
        <dbReference type="ARBA" id="ARBA00022691"/>
    </source>
</evidence>
<dbReference type="NCBIfam" id="TIGR00046">
    <property type="entry name" value="RsmE family RNA methyltransferase"/>
    <property type="match status" value="1"/>
</dbReference>
<evidence type="ECO:0000256" key="12">
    <source>
        <dbReference type="PIRNR" id="PIRNR015601"/>
    </source>
</evidence>
<dbReference type="Gene3D" id="2.40.240.20">
    <property type="entry name" value="Hypothetical PUA domain-like, domain 1"/>
    <property type="match status" value="1"/>
</dbReference>
<comment type="subcellular location">
    <subcellularLocation>
        <location evidence="1 12">Cytoplasm</location>
    </subcellularLocation>
</comment>
<dbReference type="Pfam" id="PF04452">
    <property type="entry name" value="Methyltrans_RNA"/>
    <property type="match status" value="1"/>
</dbReference>
<evidence type="ECO:0000259" key="13">
    <source>
        <dbReference type="Pfam" id="PF04452"/>
    </source>
</evidence>
<dbReference type="InterPro" id="IPR015947">
    <property type="entry name" value="PUA-like_sf"/>
</dbReference>
<keyword evidence="5 12" id="KW-0963">Cytoplasm</keyword>
<proteinExistence type="inferred from homology"/>
<dbReference type="InterPro" id="IPR046887">
    <property type="entry name" value="RsmE_PUA-like"/>
</dbReference>
<sequence length="254" mass="26160">MAATVFYLDSVPEPGAVAVLDGPEGHHAATVRRIGPGAAVTLSDGRGVSGRARVLTAGRGRLELIVDDRETEQPPCPRVTLVQALPKADRAEAAVELATEAGVDAILPWRAARCVARWDGKADKAVAKWRATARAAARQSRRAWIPEVAELHDTAAVLARIAAAGGPVAALHEAADRPLAGLPFAGASDVLLIVGPEGGLDDGELARLVAAGAQPVRLGPTVLRTSTAAAVALGALGVLTDRWSGRPPPDRSPQ</sequence>
<accession>A0ABX8SBY0</accession>
<keyword evidence="6 12" id="KW-0698">rRNA processing</keyword>
<dbReference type="InterPro" id="IPR029028">
    <property type="entry name" value="Alpha/beta_knot_MTases"/>
</dbReference>
<organism evidence="15 16">
    <name type="scientific">Skermania pinensis</name>
    <dbReference type="NCBI Taxonomy" id="39122"/>
    <lineage>
        <taxon>Bacteria</taxon>
        <taxon>Bacillati</taxon>
        <taxon>Actinomycetota</taxon>
        <taxon>Actinomycetes</taxon>
        <taxon>Mycobacteriales</taxon>
        <taxon>Gordoniaceae</taxon>
        <taxon>Skermania</taxon>
    </lineage>
</organism>
<evidence type="ECO:0000256" key="11">
    <source>
        <dbReference type="ARBA" id="ARBA00047944"/>
    </source>
</evidence>
<dbReference type="GO" id="GO:0032259">
    <property type="term" value="P:methylation"/>
    <property type="evidence" value="ECO:0007669"/>
    <property type="project" value="UniProtKB-KW"/>
</dbReference>
<evidence type="ECO:0000256" key="3">
    <source>
        <dbReference type="ARBA" id="ARBA00012328"/>
    </source>
</evidence>
<dbReference type="NCBIfam" id="NF008693">
    <property type="entry name" value="PRK11713.2-3"/>
    <property type="match status" value="1"/>
</dbReference>
<dbReference type="RefSeq" id="WP_066469029.1">
    <property type="nucleotide sequence ID" value="NZ_CBCRUZ010000009.1"/>
</dbReference>
<dbReference type="PIRSF" id="PIRSF015601">
    <property type="entry name" value="MTase_slr0722"/>
    <property type="match status" value="1"/>
</dbReference>
<dbReference type="PANTHER" id="PTHR30027:SF3">
    <property type="entry name" value="16S RRNA (URACIL(1498)-N(3))-METHYLTRANSFERASE"/>
    <property type="match status" value="1"/>
</dbReference>
<dbReference type="GO" id="GO:0008168">
    <property type="term" value="F:methyltransferase activity"/>
    <property type="evidence" value="ECO:0007669"/>
    <property type="project" value="UniProtKB-KW"/>
</dbReference>
<evidence type="ECO:0000256" key="1">
    <source>
        <dbReference type="ARBA" id="ARBA00004496"/>
    </source>
</evidence>
<name>A0ABX8SBY0_9ACTN</name>
<evidence type="ECO:0000256" key="4">
    <source>
        <dbReference type="ARBA" id="ARBA00013673"/>
    </source>
</evidence>
<feature type="domain" description="Ribosomal RNA small subunit methyltransferase E methyltransferase" evidence="13">
    <location>
        <begin position="75"/>
        <end position="236"/>
    </location>
</feature>
<evidence type="ECO:0000256" key="8">
    <source>
        <dbReference type="ARBA" id="ARBA00022679"/>
    </source>
</evidence>
<keyword evidence="9 12" id="KW-0949">S-adenosyl-L-methionine</keyword>
<dbReference type="CDD" id="cd18084">
    <property type="entry name" value="RsmE-like"/>
    <property type="match status" value="1"/>
</dbReference>
<feature type="domain" description="Ribosomal RNA small subunit methyltransferase E PUA-like" evidence="14">
    <location>
        <begin position="20"/>
        <end position="66"/>
    </location>
</feature>
<keyword evidence="7 12" id="KW-0489">Methyltransferase</keyword>
<comment type="function">
    <text evidence="10 12">Specifically methylates the N3 position of the uracil ring of uridine 1498 (m3U1498) in 16S rRNA. Acts on the fully assembled 30S ribosomal subunit.</text>
</comment>
<evidence type="ECO:0000256" key="10">
    <source>
        <dbReference type="ARBA" id="ARBA00025699"/>
    </source>
</evidence>
<gene>
    <name evidence="15" type="ORF">KV203_06160</name>
</gene>
<dbReference type="SUPFAM" id="SSF88697">
    <property type="entry name" value="PUA domain-like"/>
    <property type="match status" value="1"/>
</dbReference>
<evidence type="ECO:0000256" key="6">
    <source>
        <dbReference type="ARBA" id="ARBA00022552"/>
    </source>
</evidence>
<dbReference type="EC" id="2.1.1.193" evidence="3 12"/>
<evidence type="ECO:0000256" key="2">
    <source>
        <dbReference type="ARBA" id="ARBA00005528"/>
    </source>
</evidence>
<comment type="catalytic activity">
    <reaction evidence="11 12">
        <text>uridine(1498) in 16S rRNA + S-adenosyl-L-methionine = N(3)-methyluridine(1498) in 16S rRNA + S-adenosyl-L-homocysteine + H(+)</text>
        <dbReference type="Rhea" id="RHEA:42920"/>
        <dbReference type="Rhea" id="RHEA-COMP:10283"/>
        <dbReference type="Rhea" id="RHEA-COMP:10284"/>
        <dbReference type="ChEBI" id="CHEBI:15378"/>
        <dbReference type="ChEBI" id="CHEBI:57856"/>
        <dbReference type="ChEBI" id="CHEBI:59789"/>
        <dbReference type="ChEBI" id="CHEBI:65315"/>
        <dbReference type="ChEBI" id="CHEBI:74502"/>
        <dbReference type="EC" id="2.1.1.193"/>
    </reaction>
</comment>
<dbReference type="Proteomes" id="UP000887023">
    <property type="component" value="Chromosome"/>
</dbReference>
<dbReference type="InterPro" id="IPR046886">
    <property type="entry name" value="RsmE_MTase_dom"/>
</dbReference>
<dbReference type="PANTHER" id="PTHR30027">
    <property type="entry name" value="RIBOSOMAL RNA SMALL SUBUNIT METHYLTRANSFERASE E"/>
    <property type="match status" value="1"/>
</dbReference>
<reference evidence="15" key="1">
    <citation type="submission" date="2021-07" db="EMBL/GenBank/DDBJ databases">
        <title>Candidatus Kaistella beijingensis sp. nov. isolated from a municipal wastewater treatment plant is involved in sludge foaming.</title>
        <authorList>
            <person name="Song Y."/>
            <person name="Liu S.-J."/>
        </authorList>
    </citation>
    <scope>NUCLEOTIDE SEQUENCE</scope>
    <source>
        <strain evidence="15">DSM 43998</strain>
    </source>
</reference>
<evidence type="ECO:0000256" key="7">
    <source>
        <dbReference type="ARBA" id="ARBA00022603"/>
    </source>
</evidence>
<evidence type="ECO:0000259" key="14">
    <source>
        <dbReference type="Pfam" id="PF20260"/>
    </source>
</evidence>
<dbReference type="InterPro" id="IPR029026">
    <property type="entry name" value="tRNA_m1G_MTases_N"/>
</dbReference>
<dbReference type="SUPFAM" id="SSF75217">
    <property type="entry name" value="alpha/beta knot"/>
    <property type="match status" value="1"/>
</dbReference>
<comment type="similarity">
    <text evidence="2 12">Belongs to the RNA methyltransferase RsmE family.</text>
</comment>
<keyword evidence="8 12" id="KW-0808">Transferase</keyword>
<evidence type="ECO:0000313" key="15">
    <source>
        <dbReference type="EMBL" id="QXQ14951.1"/>
    </source>
</evidence>
<dbReference type="InterPro" id="IPR006700">
    <property type="entry name" value="RsmE"/>
</dbReference>
<protein>
    <recommendedName>
        <fullName evidence="4 12">Ribosomal RNA small subunit methyltransferase E</fullName>
        <ecNumber evidence="3 12">2.1.1.193</ecNumber>
    </recommendedName>
</protein>
<keyword evidence="16" id="KW-1185">Reference proteome</keyword>
<dbReference type="Gene3D" id="3.40.1280.10">
    <property type="match status" value="1"/>
</dbReference>
<evidence type="ECO:0000313" key="16">
    <source>
        <dbReference type="Proteomes" id="UP000887023"/>
    </source>
</evidence>